<name>A0A1G7W883_9RHOB</name>
<dbReference type="RefSeq" id="WP_244153702.1">
    <property type="nucleotide sequence ID" value="NZ_FNBP01000010.1"/>
</dbReference>
<gene>
    <name evidence="3" type="ORF">SAMN04489759_11070</name>
</gene>
<protein>
    <submittedName>
        <fullName evidence="3">Serine/threonine-protein kinase RsbW</fullName>
    </submittedName>
</protein>
<dbReference type="Pfam" id="PF13581">
    <property type="entry name" value="HATPase_c_2"/>
    <property type="match status" value="1"/>
</dbReference>
<dbReference type="InterPro" id="IPR003594">
    <property type="entry name" value="HATPase_dom"/>
</dbReference>
<keyword evidence="1" id="KW-0723">Serine/threonine-protein kinase</keyword>
<dbReference type="Gene3D" id="3.30.565.10">
    <property type="entry name" value="Histidine kinase-like ATPase, C-terminal domain"/>
    <property type="match status" value="1"/>
</dbReference>
<feature type="domain" description="Histidine kinase/HSP90-like ATPase" evidence="2">
    <location>
        <begin position="6"/>
        <end position="125"/>
    </location>
</feature>
<dbReference type="Proteomes" id="UP000199399">
    <property type="component" value="Unassembled WGS sequence"/>
</dbReference>
<evidence type="ECO:0000313" key="4">
    <source>
        <dbReference type="Proteomes" id="UP000199399"/>
    </source>
</evidence>
<reference evidence="4" key="1">
    <citation type="submission" date="2016-10" db="EMBL/GenBank/DDBJ databases">
        <authorList>
            <person name="Varghese N."/>
            <person name="Submissions S."/>
        </authorList>
    </citation>
    <scope>NUCLEOTIDE SEQUENCE [LARGE SCALE GENOMIC DNA]</scope>
    <source>
        <strain evidence="4">DSM 16477</strain>
    </source>
</reference>
<dbReference type="AlphaFoldDB" id="A0A1G7W883"/>
<sequence>MAAREALARVLDGLRPLALEPEEKSTVELVLAEVLNNIVEHAYPDPNNPGPIHVACRHACEGLHLHVRDAGLAMPGGQAPLGLAQVVETDVDDLPEGGFGWFLIRDLAKDLSYRRVGCENHLDLRLAVALHS</sequence>
<evidence type="ECO:0000259" key="2">
    <source>
        <dbReference type="Pfam" id="PF13581"/>
    </source>
</evidence>
<dbReference type="GO" id="GO:0004674">
    <property type="term" value="F:protein serine/threonine kinase activity"/>
    <property type="evidence" value="ECO:0007669"/>
    <property type="project" value="UniProtKB-KW"/>
</dbReference>
<proteinExistence type="predicted"/>
<organism evidence="3 4">
    <name type="scientific">Sulfitobacter delicatus</name>
    <dbReference type="NCBI Taxonomy" id="218672"/>
    <lineage>
        <taxon>Bacteria</taxon>
        <taxon>Pseudomonadati</taxon>
        <taxon>Pseudomonadota</taxon>
        <taxon>Alphaproteobacteria</taxon>
        <taxon>Rhodobacterales</taxon>
        <taxon>Roseobacteraceae</taxon>
        <taxon>Sulfitobacter</taxon>
    </lineage>
</organism>
<dbReference type="SUPFAM" id="SSF55874">
    <property type="entry name" value="ATPase domain of HSP90 chaperone/DNA topoisomerase II/histidine kinase"/>
    <property type="match status" value="1"/>
</dbReference>
<dbReference type="InterPro" id="IPR050267">
    <property type="entry name" value="Anti-sigma-factor_SerPK"/>
</dbReference>
<dbReference type="InterPro" id="IPR036890">
    <property type="entry name" value="HATPase_C_sf"/>
</dbReference>
<dbReference type="PANTHER" id="PTHR35526:SF3">
    <property type="entry name" value="ANTI-SIGMA-F FACTOR RSBW"/>
    <property type="match status" value="1"/>
</dbReference>
<keyword evidence="3" id="KW-0418">Kinase</keyword>
<dbReference type="EMBL" id="FNBP01000010">
    <property type="protein sequence ID" value="SDG67330.1"/>
    <property type="molecule type" value="Genomic_DNA"/>
</dbReference>
<keyword evidence="4" id="KW-1185">Reference proteome</keyword>
<evidence type="ECO:0000256" key="1">
    <source>
        <dbReference type="ARBA" id="ARBA00022527"/>
    </source>
</evidence>
<dbReference type="CDD" id="cd16936">
    <property type="entry name" value="HATPase_RsbW-like"/>
    <property type="match status" value="1"/>
</dbReference>
<dbReference type="STRING" id="218672.SAMN04489759_11070"/>
<dbReference type="PANTHER" id="PTHR35526">
    <property type="entry name" value="ANTI-SIGMA-F FACTOR RSBW-RELATED"/>
    <property type="match status" value="1"/>
</dbReference>
<evidence type="ECO:0000313" key="3">
    <source>
        <dbReference type="EMBL" id="SDG67330.1"/>
    </source>
</evidence>
<keyword evidence="3" id="KW-0808">Transferase</keyword>
<accession>A0A1G7W883</accession>